<gene>
    <name evidence="6" type="ORF">JMJ55_23065</name>
</gene>
<dbReference type="Pfam" id="PF07690">
    <property type="entry name" value="MFS_1"/>
    <property type="match status" value="1"/>
</dbReference>
<accession>A0ABS1V975</accession>
<dbReference type="InterPro" id="IPR020846">
    <property type="entry name" value="MFS_dom"/>
</dbReference>
<proteinExistence type="predicted"/>
<dbReference type="CDD" id="cd17355">
    <property type="entry name" value="MFS_YcxA_like"/>
    <property type="match status" value="1"/>
</dbReference>
<keyword evidence="3 4" id="KW-0472">Membrane</keyword>
<sequence length="402" mass="41505">MERHYGWVIVAVGALMGCIGMGSMFSLAVFLDPIAVETGWSRTGISAAMTVAFLAMGLGAFFWGWVSDRHGPRIVGLAGGVLLGTGLVLASQATSLLTFQLVYGVFLGASVGAFFAPMMATASAWFDRQRALAVSLVSAGLGMAPVTVAPFAQWLLSGHDWRTAQLVIGLVAWAIVLPAALLLRRPPVMALAIGELAAPAGEGFTARQALGSRQFLVLAATFFACCLAHAGPIFHVVSYATVCGLSAMAAVSVYSLQGLAGLGGRLLLGVLADRHGAKPVLIGGLLLQALAIGAFLPARSLGEFYAVAAVFGLAYGGVMPLYAVLARDYFGPRIMGTVFGAATMVSCLGMATGPAVGGWIFDRFGSYAGMHVSSLAIGLGAVAIALTFPPLPRLLPERLKQA</sequence>
<keyword evidence="2 4" id="KW-1133">Transmembrane helix</keyword>
<evidence type="ECO:0000256" key="3">
    <source>
        <dbReference type="ARBA" id="ARBA00023136"/>
    </source>
</evidence>
<dbReference type="PROSITE" id="PS50850">
    <property type="entry name" value="MFS"/>
    <property type="match status" value="1"/>
</dbReference>
<dbReference type="SUPFAM" id="SSF103473">
    <property type="entry name" value="MFS general substrate transporter"/>
    <property type="match status" value="1"/>
</dbReference>
<feature type="transmembrane region" description="Helical" evidence="4">
    <location>
        <begin position="43"/>
        <end position="63"/>
    </location>
</feature>
<feature type="transmembrane region" description="Helical" evidence="4">
    <location>
        <begin position="7"/>
        <end position="31"/>
    </location>
</feature>
<name>A0ABS1V975_9PROT</name>
<feature type="transmembrane region" description="Helical" evidence="4">
    <location>
        <begin position="367"/>
        <end position="388"/>
    </location>
</feature>
<keyword evidence="1 4" id="KW-0812">Transmembrane</keyword>
<dbReference type="PROSITE" id="PS51257">
    <property type="entry name" value="PROKAR_LIPOPROTEIN"/>
    <property type="match status" value="1"/>
</dbReference>
<evidence type="ECO:0000313" key="7">
    <source>
        <dbReference type="Proteomes" id="UP000606490"/>
    </source>
</evidence>
<feature type="transmembrane region" description="Helical" evidence="4">
    <location>
        <begin position="280"/>
        <end position="298"/>
    </location>
</feature>
<feature type="transmembrane region" description="Helical" evidence="4">
    <location>
        <begin position="101"/>
        <end position="120"/>
    </location>
</feature>
<dbReference type="RefSeq" id="WP_202827955.1">
    <property type="nucleotide sequence ID" value="NZ_JAEUXJ010000012.1"/>
</dbReference>
<dbReference type="PANTHER" id="PTHR11360:SF290">
    <property type="entry name" value="MONOCARBOXYLATE MFS PERMEASE"/>
    <property type="match status" value="1"/>
</dbReference>
<dbReference type="InterPro" id="IPR036259">
    <property type="entry name" value="MFS_trans_sf"/>
</dbReference>
<feature type="transmembrane region" description="Helical" evidence="4">
    <location>
        <begin position="132"/>
        <end position="152"/>
    </location>
</feature>
<dbReference type="Gene3D" id="1.20.1250.20">
    <property type="entry name" value="MFS general substrate transporter like domains"/>
    <property type="match status" value="2"/>
</dbReference>
<dbReference type="PANTHER" id="PTHR11360">
    <property type="entry name" value="MONOCARBOXYLATE TRANSPORTER"/>
    <property type="match status" value="1"/>
</dbReference>
<evidence type="ECO:0000256" key="4">
    <source>
        <dbReference type="SAM" id="Phobius"/>
    </source>
</evidence>
<keyword evidence="7" id="KW-1185">Reference proteome</keyword>
<evidence type="ECO:0000256" key="2">
    <source>
        <dbReference type="ARBA" id="ARBA00022989"/>
    </source>
</evidence>
<protein>
    <submittedName>
        <fullName evidence="6">MFS transporter</fullName>
    </submittedName>
</protein>
<dbReference type="InterPro" id="IPR011701">
    <property type="entry name" value="MFS"/>
</dbReference>
<evidence type="ECO:0000256" key="1">
    <source>
        <dbReference type="ARBA" id="ARBA00022692"/>
    </source>
</evidence>
<feature type="transmembrane region" description="Helical" evidence="4">
    <location>
        <begin position="164"/>
        <end position="183"/>
    </location>
</feature>
<feature type="domain" description="Major facilitator superfamily (MFS) profile" evidence="5">
    <location>
        <begin position="6"/>
        <end position="392"/>
    </location>
</feature>
<reference evidence="6 7" key="1">
    <citation type="submission" date="2021-01" db="EMBL/GenBank/DDBJ databases">
        <title>Belnapia mucosa sp. nov. and Belnapia arida sp. nov., isolated from the Tabernas Desert (Almeria, Spain).</title>
        <authorList>
            <person name="Molina-Menor E."/>
            <person name="Vidal-Verdu A."/>
            <person name="Calonge A."/>
            <person name="Satari L."/>
            <person name="Pereto Magraner J."/>
            <person name="Porcar Miralles M."/>
        </authorList>
    </citation>
    <scope>NUCLEOTIDE SEQUENCE [LARGE SCALE GENOMIC DNA]</scope>
    <source>
        <strain evidence="6 7">T6</strain>
    </source>
</reference>
<evidence type="ECO:0000313" key="6">
    <source>
        <dbReference type="EMBL" id="MBL6458222.1"/>
    </source>
</evidence>
<dbReference type="InterPro" id="IPR050327">
    <property type="entry name" value="Proton-linked_MCT"/>
</dbReference>
<feature type="transmembrane region" description="Helical" evidence="4">
    <location>
        <begin position="75"/>
        <end position="95"/>
    </location>
</feature>
<feature type="transmembrane region" description="Helical" evidence="4">
    <location>
        <begin position="304"/>
        <end position="325"/>
    </location>
</feature>
<dbReference type="EMBL" id="JAEUXJ010000012">
    <property type="protein sequence ID" value="MBL6458222.1"/>
    <property type="molecule type" value="Genomic_DNA"/>
</dbReference>
<feature type="transmembrane region" description="Helical" evidence="4">
    <location>
        <begin position="215"/>
        <end position="235"/>
    </location>
</feature>
<feature type="transmembrane region" description="Helical" evidence="4">
    <location>
        <begin position="337"/>
        <end position="361"/>
    </location>
</feature>
<organism evidence="6 7">
    <name type="scientific">Belnapia mucosa</name>
    <dbReference type="NCBI Taxonomy" id="2804532"/>
    <lineage>
        <taxon>Bacteria</taxon>
        <taxon>Pseudomonadati</taxon>
        <taxon>Pseudomonadota</taxon>
        <taxon>Alphaproteobacteria</taxon>
        <taxon>Acetobacterales</taxon>
        <taxon>Roseomonadaceae</taxon>
        <taxon>Belnapia</taxon>
    </lineage>
</organism>
<comment type="caution">
    <text evidence="6">The sequence shown here is derived from an EMBL/GenBank/DDBJ whole genome shotgun (WGS) entry which is preliminary data.</text>
</comment>
<feature type="transmembrane region" description="Helical" evidence="4">
    <location>
        <begin position="247"/>
        <end position="268"/>
    </location>
</feature>
<evidence type="ECO:0000259" key="5">
    <source>
        <dbReference type="PROSITE" id="PS50850"/>
    </source>
</evidence>
<dbReference type="Proteomes" id="UP000606490">
    <property type="component" value="Unassembled WGS sequence"/>
</dbReference>